<dbReference type="Gene3D" id="3.30.40.10">
    <property type="entry name" value="Zinc/RING finger domain, C3HC4 (zinc finger)"/>
    <property type="match status" value="1"/>
</dbReference>
<accession>A0A175YAV9</accession>
<protein>
    <submittedName>
        <fullName evidence="2">Uncharacterized protein</fullName>
    </submittedName>
</protein>
<keyword evidence="3" id="KW-1185">Reference proteome</keyword>
<dbReference type="Pfam" id="PF14570">
    <property type="entry name" value="zf-RING_4"/>
    <property type="match status" value="1"/>
</dbReference>
<reference evidence="2" key="2">
    <citation type="submission" date="2022-03" db="EMBL/GenBank/DDBJ databases">
        <title>Draft title - Genomic analysis of global carrot germplasm unveils the trajectory of domestication and the origin of high carotenoid orange carrot.</title>
        <authorList>
            <person name="Iorizzo M."/>
            <person name="Ellison S."/>
            <person name="Senalik D."/>
            <person name="Macko-Podgorni A."/>
            <person name="Grzebelus D."/>
            <person name="Bostan H."/>
            <person name="Rolling W."/>
            <person name="Curaba J."/>
            <person name="Simon P."/>
        </authorList>
    </citation>
    <scope>NUCLEOTIDE SEQUENCE</scope>
    <source>
        <tissue evidence="2">Leaf</tissue>
    </source>
</reference>
<dbReference type="PROSITE" id="PS50089">
    <property type="entry name" value="ZF_RING_2"/>
    <property type="match status" value="1"/>
</dbReference>
<organism evidence="2 3">
    <name type="scientific">Daucus carota subsp. sativus</name>
    <name type="common">Carrot</name>
    <dbReference type="NCBI Taxonomy" id="79200"/>
    <lineage>
        <taxon>Eukaryota</taxon>
        <taxon>Viridiplantae</taxon>
        <taxon>Streptophyta</taxon>
        <taxon>Embryophyta</taxon>
        <taxon>Tracheophyta</taxon>
        <taxon>Spermatophyta</taxon>
        <taxon>Magnoliopsida</taxon>
        <taxon>eudicotyledons</taxon>
        <taxon>Gunneridae</taxon>
        <taxon>Pentapetalae</taxon>
        <taxon>asterids</taxon>
        <taxon>campanulids</taxon>
        <taxon>Apiales</taxon>
        <taxon>Apiaceae</taxon>
        <taxon>Apioideae</taxon>
        <taxon>Scandiceae</taxon>
        <taxon>Daucinae</taxon>
        <taxon>Daucus</taxon>
        <taxon>Daucus sect. Daucus</taxon>
    </lineage>
</organism>
<dbReference type="InterPro" id="IPR013083">
    <property type="entry name" value="Znf_RING/FYVE/PHD"/>
</dbReference>
<dbReference type="CDD" id="cd16618">
    <property type="entry name" value="mRING-HC-C4C4_CNOT4"/>
    <property type="match status" value="1"/>
</dbReference>
<dbReference type="GO" id="GO:0004842">
    <property type="term" value="F:ubiquitin-protein transferase activity"/>
    <property type="evidence" value="ECO:0007669"/>
    <property type="project" value="InterPro"/>
</dbReference>
<evidence type="ECO:0000256" key="1">
    <source>
        <dbReference type="SAM" id="MobiDB-lite"/>
    </source>
</evidence>
<reference evidence="2" key="1">
    <citation type="journal article" date="2016" name="Nat. Genet.">
        <title>A high-quality carrot genome assembly provides new insights into carotenoid accumulation and asterid genome evolution.</title>
        <authorList>
            <person name="Iorizzo M."/>
            <person name="Ellison S."/>
            <person name="Senalik D."/>
            <person name="Zeng P."/>
            <person name="Satapoomin P."/>
            <person name="Huang J."/>
            <person name="Bowman M."/>
            <person name="Iovene M."/>
            <person name="Sanseverino W."/>
            <person name="Cavagnaro P."/>
            <person name="Yildiz M."/>
            <person name="Macko-Podgorni A."/>
            <person name="Moranska E."/>
            <person name="Grzebelus E."/>
            <person name="Grzebelus D."/>
            <person name="Ashrafi H."/>
            <person name="Zheng Z."/>
            <person name="Cheng S."/>
            <person name="Spooner D."/>
            <person name="Van Deynze A."/>
            <person name="Simon P."/>
        </authorList>
    </citation>
    <scope>NUCLEOTIDE SEQUENCE</scope>
    <source>
        <tissue evidence="2">Leaf</tissue>
    </source>
</reference>
<dbReference type="OrthoDB" id="1923159at2759"/>
<sequence length="281" mass="30839">MMKKKRSKKTARLKQSKLDARRKQWVSQVKNHGPKGVDDEAVGVLEMTGENRETEGLVHNCSDFNLSSNCQVELGAGSNCSGTNFSGSSRSTSCTSYSGYLSDGEEDGGFDDWEALADALAASADKQEEDDHQLKSPVDCTNVTQLDPVPELVNQSGTSVVPKPNPGNRRAWRPDDAFRPRCLPNLVQQESFPTKPNRICGHEALVWVCEDVISVPTPCPICCEDMDMTDSSFLPCSCGFQLCLFCHKRIVEDDGPCPGCRKPYESDAVKGEEVQIEVEVV</sequence>
<dbReference type="GO" id="GO:0030014">
    <property type="term" value="C:CCR4-NOT complex"/>
    <property type="evidence" value="ECO:0007669"/>
    <property type="project" value="InterPro"/>
</dbReference>
<feature type="compositionally biased region" description="Basic residues" evidence="1">
    <location>
        <begin position="1"/>
        <end position="15"/>
    </location>
</feature>
<evidence type="ECO:0000313" key="2">
    <source>
        <dbReference type="EMBL" id="WOG95213.1"/>
    </source>
</evidence>
<dbReference type="InterPro" id="IPR039515">
    <property type="entry name" value="NOT4_mRING-HC-C4C4"/>
</dbReference>
<feature type="region of interest" description="Disordered" evidence="1">
    <location>
        <begin position="1"/>
        <end position="41"/>
    </location>
</feature>
<dbReference type="PANTHER" id="PTHR12603:SF0">
    <property type="entry name" value="CCR4-NOT TRANSCRIPTION COMPLEX SUBUNIT 4"/>
    <property type="match status" value="1"/>
</dbReference>
<gene>
    <name evidence="2" type="ORF">DCAR_0414519</name>
</gene>
<dbReference type="Proteomes" id="UP000077755">
    <property type="component" value="Chromosome 4"/>
</dbReference>
<dbReference type="InterPro" id="IPR039780">
    <property type="entry name" value="Mot2"/>
</dbReference>
<dbReference type="SUPFAM" id="SSF57850">
    <property type="entry name" value="RING/U-box"/>
    <property type="match status" value="1"/>
</dbReference>
<dbReference type="AlphaFoldDB" id="A0A175YAV9"/>
<evidence type="ECO:0000313" key="3">
    <source>
        <dbReference type="Proteomes" id="UP000077755"/>
    </source>
</evidence>
<dbReference type="KEGG" id="dcr:108192337"/>
<dbReference type="InterPro" id="IPR001841">
    <property type="entry name" value="Znf_RING"/>
</dbReference>
<dbReference type="PANTHER" id="PTHR12603">
    <property type="entry name" value="CCR4-NOT TRANSCRIPTION COMPLEX RELATED"/>
    <property type="match status" value="1"/>
</dbReference>
<dbReference type="OMA" id="NEREFAP"/>
<dbReference type="Gramene" id="KZM80709">
    <property type="protein sequence ID" value="KZM80709"/>
    <property type="gene ID" value="DCAR_032305"/>
</dbReference>
<dbReference type="EMBL" id="CP093346">
    <property type="protein sequence ID" value="WOG95213.1"/>
    <property type="molecule type" value="Genomic_DNA"/>
</dbReference>
<name>A0A175YAV9_DAUCS</name>
<proteinExistence type="predicted"/>
<dbReference type="FunFam" id="3.30.40.10:FF:000383">
    <property type="entry name" value="RING/U-box superfamily protein"/>
    <property type="match status" value="1"/>
</dbReference>
<dbReference type="GO" id="GO:0016567">
    <property type="term" value="P:protein ubiquitination"/>
    <property type="evidence" value="ECO:0007669"/>
    <property type="project" value="TreeGrafter"/>
</dbReference>